<dbReference type="RefSeq" id="WP_169234551.1">
    <property type="nucleotide sequence ID" value="NZ_JABBGI010000010.1"/>
</dbReference>
<gene>
    <name evidence="1" type="ORF">HHL23_09385</name>
</gene>
<protein>
    <submittedName>
        <fullName evidence="1">Uncharacterized protein</fullName>
    </submittedName>
</protein>
<organism evidence="1 2">
    <name type="scientific">Chryseobacterium antibioticum</name>
    <dbReference type="NCBI Taxonomy" id="2728847"/>
    <lineage>
        <taxon>Bacteria</taxon>
        <taxon>Pseudomonadati</taxon>
        <taxon>Bacteroidota</taxon>
        <taxon>Flavobacteriia</taxon>
        <taxon>Flavobacteriales</taxon>
        <taxon>Weeksellaceae</taxon>
        <taxon>Chryseobacterium group</taxon>
        <taxon>Chryseobacterium</taxon>
    </lineage>
</organism>
<accession>A0A7Y0AMC9</accession>
<proteinExistence type="predicted"/>
<evidence type="ECO:0000313" key="1">
    <source>
        <dbReference type="EMBL" id="NML70012.1"/>
    </source>
</evidence>
<dbReference type="AlphaFoldDB" id="A0A7Y0AMC9"/>
<sequence length="139" mass="16411">MKQIELELKERLLIVGFENLAALEFFKYQYYYDLSHEYTKDKYGLICKGSEFTDEVAEEFVLKIPGCKMTYYLHNNEESNITSKALDSFKSAIEAQGYYWGENPFNERINAGYTYEKWQEAESRTFNPEKSIICKILKS</sequence>
<comment type="caution">
    <text evidence="1">The sequence shown here is derived from an EMBL/GenBank/DDBJ whole genome shotgun (WGS) entry which is preliminary data.</text>
</comment>
<dbReference type="Proteomes" id="UP000544054">
    <property type="component" value="Unassembled WGS sequence"/>
</dbReference>
<evidence type="ECO:0000313" key="2">
    <source>
        <dbReference type="Proteomes" id="UP000544054"/>
    </source>
</evidence>
<keyword evidence="2" id="KW-1185">Reference proteome</keyword>
<name>A0A7Y0AMC9_9FLAO</name>
<dbReference type="EMBL" id="JABBGI010000010">
    <property type="protein sequence ID" value="NML70012.1"/>
    <property type="molecule type" value="Genomic_DNA"/>
</dbReference>
<reference evidence="1 2" key="1">
    <citation type="submission" date="2020-04" db="EMBL/GenBank/DDBJ databases">
        <title>Chryseobacterium sp. RP-3-3 sp. nov., isolated from Jeju soil.</title>
        <authorList>
            <person name="Dahal R.H."/>
        </authorList>
    </citation>
    <scope>NUCLEOTIDE SEQUENCE [LARGE SCALE GENOMIC DNA]</scope>
    <source>
        <strain evidence="1 2">RP-3-3</strain>
    </source>
</reference>